<gene>
    <name evidence="1" type="ORF">AB6A40_006865</name>
</gene>
<comment type="caution">
    <text evidence="1">The sequence shown here is derived from an EMBL/GenBank/DDBJ whole genome shotgun (WGS) entry which is preliminary data.</text>
</comment>
<proteinExistence type="predicted"/>
<evidence type="ECO:0000313" key="2">
    <source>
        <dbReference type="Proteomes" id="UP001608902"/>
    </source>
</evidence>
<dbReference type="EMBL" id="JBGFUD010005155">
    <property type="protein sequence ID" value="MFH4980156.1"/>
    <property type="molecule type" value="Genomic_DNA"/>
</dbReference>
<accession>A0ABD6ERS8</accession>
<keyword evidence="2" id="KW-1185">Reference proteome</keyword>
<dbReference type="AlphaFoldDB" id="A0ABD6ERS8"/>
<name>A0ABD6ERS8_9BILA</name>
<evidence type="ECO:0000313" key="1">
    <source>
        <dbReference type="EMBL" id="MFH4980156.1"/>
    </source>
</evidence>
<sequence>MMKVEKPESSEAFTVRTKVKQEFDQAIGREHAIKREKIFDISVLSPSEGCDSQNEHLDTSDLEVYQRISPRSTSSSGSDSGVSLRGSVECDSKVSLRDNEGCHHNSGIANGSISSPIERPQAQYLNATLTSTKAMRETPPLWSAASLIPDKPRAVHGALTDTFSLLQQLLTTSELSKCCSSPPTASCDVGFMRELERLPADIAATFNGVPSQPLGGLWPLLTGK</sequence>
<reference evidence="1 2" key="1">
    <citation type="submission" date="2024-08" db="EMBL/GenBank/DDBJ databases">
        <title>Gnathostoma spinigerum genome.</title>
        <authorList>
            <person name="Gonzalez-Bertolin B."/>
            <person name="Monzon S."/>
            <person name="Zaballos A."/>
            <person name="Jimenez P."/>
            <person name="Dekumyoy P."/>
            <person name="Varona S."/>
            <person name="Cuesta I."/>
            <person name="Sumanam S."/>
            <person name="Adisakwattana P."/>
            <person name="Gasser R.B."/>
            <person name="Hernandez-Gonzalez A."/>
            <person name="Young N.D."/>
            <person name="Perteguer M.J."/>
        </authorList>
    </citation>
    <scope>NUCLEOTIDE SEQUENCE [LARGE SCALE GENOMIC DNA]</scope>
    <source>
        <strain evidence="1">AL3</strain>
        <tissue evidence="1">Liver</tissue>
    </source>
</reference>
<organism evidence="1 2">
    <name type="scientific">Gnathostoma spinigerum</name>
    <dbReference type="NCBI Taxonomy" id="75299"/>
    <lineage>
        <taxon>Eukaryota</taxon>
        <taxon>Metazoa</taxon>
        <taxon>Ecdysozoa</taxon>
        <taxon>Nematoda</taxon>
        <taxon>Chromadorea</taxon>
        <taxon>Rhabditida</taxon>
        <taxon>Spirurina</taxon>
        <taxon>Gnathostomatomorpha</taxon>
        <taxon>Gnathostomatoidea</taxon>
        <taxon>Gnathostomatidae</taxon>
        <taxon>Gnathostoma</taxon>
    </lineage>
</organism>
<dbReference type="Proteomes" id="UP001608902">
    <property type="component" value="Unassembled WGS sequence"/>
</dbReference>
<protein>
    <submittedName>
        <fullName evidence="1">Uncharacterized protein</fullName>
    </submittedName>
</protein>